<evidence type="ECO:0000259" key="2">
    <source>
        <dbReference type="PROSITE" id="PS51501"/>
    </source>
</evidence>
<sequence>MQAAYCAPTYVLVRNAKRNHRTWRALTSVHSVVPSRAGQRDHDLVSRVQIVRSHFRLRTLQHCVASTSENDKAKSKVSKLDNPGALQRLDSGTSMALVLGASGVTGLVPKTPEANVPSSKTHSPRRTQRVQFTCNSCGETTVRSINPIALSSGTIFVQCSCCLAQHKLVDNLNIFNDLQGPAGRYIPGTTVHSRGGSKSFQRDRESISKIGRYYAPVDWPESADQ</sequence>
<keyword evidence="4" id="KW-1185">Reference proteome</keyword>
<dbReference type="PANTHER" id="PTHR20922">
    <property type="entry name" value="DNL-TYPE ZINC FINGER PROTEIN"/>
    <property type="match status" value="1"/>
</dbReference>
<proteinExistence type="predicted"/>
<comment type="caution">
    <text evidence="3">The sequence shown here is derived from an EMBL/GenBank/DDBJ whole genome shotgun (WGS) entry which is preliminary data.</text>
</comment>
<dbReference type="PANTHER" id="PTHR20922:SF15">
    <property type="entry name" value="A_TM021B04.14 PROTEIN"/>
    <property type="match status" value="1"/>
</dbReference>
<evidence type="ECO:0000256" key="1">
    <source>
        <dbReference type="PROSITE-ProRule" id="PRU00834"/>
    </source>
</evidence>
<keyword evidence="1" id="KW-0479">Metal-binding</keyword>
<keyword evidence="1" id="KW-0863">Zinc-finger</keyword>
<dbReference type="AlphaFoldDB" id="A0AAE0LHB1"/>
<reference evidence="3 4" key="1">
    <citation type="journal article" date="2015" name="Genome Biol. Evol.">
        <title>Comparative Genomics of a Bacterivorous Green Alga Reveals Evolutionary Causalities and Consequences of Phago-Mixotrophic Mode of Nutrition.</title>
        <authorList>
            <person name="Burns J.A."/>
            <person name="Paasch A."/>
            <person name="Narechania A."/>
            <person name="Kim E."/>
        </authorList>
    </citation>
    <scope>NUCLEOTIDE SEQUENCE [LARGE SCALE GENOMIC DNA]</scope>
    <source>
        <strain evidence="3 4">PLY_AMNH</strain>
    </source>
</reference>
<dbReference type="GO" id="GO:0006457">
    <property type="term" value="P:protein folding"/>
    <property type="evidence" value="ECO:0007669"/>
    <property type="project" value="TreeGrafter"/>
</dbReference>
<dbReference type="GO" id="GO:0050821">
    <property type="term" value="P:protein stabilization"/>
    <property type="evidence" value="ECO:0007669"/>
    <property type="project" value="TreeGrafter"/>
</dbReference>
<dbReference type="PROSITE" id="PS51501">
    <property type="entry name" value="ZF_DNL"/>
    <property type="match status" value="1"/>
</dbReference>
<organism evidence="3 4">
    <name type="scientific">Cymbomonas tetramitiformis</name>
    <dbReference type="NCBI Taxonomy" id="36881"/>
    <lineage>
        <taxon>Eukaryota</taxon>
        <taxon>Viridiplantae</taxon>
        <taxon>Chlorophyta</taxon>
        <taxon>Pyramimonadophyceae</taxon>
        <taxon>Pyramimonadales</taxon>
        <taxon>Pyramimonadaceae</taxon>
        <taxon>Cymbomonas</taxon>
    </lineage>
</organism>
<accession>A0AAE0LHB1</accession>
<gene>
    <name evidence="3" type="ORF">CYMTET_7629</name>
</gene>
<dbReference type="GO" id="GO:0030150">
    <property type="term" value="P:protein import into mitochondrial matrix"/>
    <property type="evidence" value="ECO:0007669"/>
    <property type="project" value="TreeGrafter"/>
</dbReference>
<dbReference type="GO" id="GO:0051087">
    <property type="term" value="F:protein-folding chaperone binding"/>
    <property type="evidence" value="ECO:0007669"/>
    <property type="project" value="TreeGrafter"/>
</dbReference>
<dbReference type="InterPro" id="IPR024158">
    <property type="entry name" value="Mt_import_TIM15"/>
</dbReference>
<dbReference type="GO" id="GO:0008270">
    <property type="term" value="F:zinc ion binding"/>
    <property type="evidence" value="ECO:0007669"/>
    <property type="project" value="UniProtKB-KW"/>
</dbReference>
<dbReference type="Pfam" id="PF05180">
    <property type="entry name" value="zf-DNL"/>
    <property type="match status" value="1"/>
</dbReference>
<dbReference type="Proteomes" id="UP001190700">
    <property type="component" value="Unassembled WGS sequence"/>
</dbReference>
<evidence type="ECO:0000313" key="3">
    <source>
        <dbReference type="EMBL" id="KAK3284735.1"/>
    </source>
</evidence>
<dbReference type="InterPro" id="IPR007853">
    <property type="entry name" value="Znf_DNL-typ"/>
</dbReference>
<keyword evidence="1" id="KW-0862">Zinc</keyword>
<protein>
    <recommendedName>
        <fullName evidence="2">DNL-type domain-containing protein</fullName>
    </recommendedName>
</protein>
<evidence type="ECO:0000313" key="4">
    <source>
        <dbReference type="Proteomes" id="UP001190700"/>
    </source>
</evidence>
<name>A0AAE0LHB1_9CHLO</name>
<dbReference type="GO" id="GO:0005739">
    <property type="term" value="C:mitochondrion"/>
    <property type="evidence" value="ECO:0007669"/>
    <property type="project" value="TreeGrafter"/>
</dbReference>
<dbReference type="EMBL" id="LGRX02002179">
    <property type="protein sequence ID" value="KAK3284735.1"/>
    <property type="molecule type" value="Genomic_DNA"/>
</dbReference>
<feature type="domain" description="DNL-type" evidence="2">
    <location>
        <begin position="123"/>
        <end position="225"/>
    </location>
</feature>